<sequence length="96" mass="10914">MREAMTAYLYHLLIALDQLANAILFGHADETLSSRAWRVEQKGRLWGIVLRPVIDMTFLVITLGADRHHCQSSFESERLRKQLPAEFSAEASKGTQ</sequence>
<evidence type="ECO:0000313" key="1">
    <source>
        <dbReference type="EMBL" id="MBB5271549.1"/>
    </source>
</evidence>
<dbReference type="AlphaFoldDB" id="A0A7W8HG97"/>
<protein>
    <submittedName>
        <fullName evidence="1">Uncharacterized protein</fullName>
    </submittedName>
</protein>
<proteinExistence type="predicted"/>
<comment type="caution">
    <text evidence="1">The sequence shown here is derived from an EMBL/GenBank/DDBJ whole genome shotgun (WGS) entry which is preliminary data.</text>
</comment>
<gene>
    <name evidence="1" type="ORF">HNQ70_001559</name>
</gene>
<dbReference type="Proteomes" id="UP000532440">
    <property type="component" value="Unassembled WGS sequence"/>
</dbReference>
<name>A0A7W8HG97_9BURK</name>
<dbReference type="EMBL" id="JACHGB010000003">
    <property type="protein sequence ID" value="MBB5271549.1"/>
    <property type="molecule type" value="Genomic_DNA"/>
</dbReference>
<reference evidence="1 2" key="1">
    <citation type="submission" date="2020-08" db="EMBL/GenBank/DDBJ databases">
        <title>Genomic Encyclopedia of Type Strains, Phase IV (KMG-IV): sequencing the most valuable type-strain genomes for metagenomic binning, comparative biology and taxonomic classification.</title>
        <authorList>
            <person name="Goeker M."/>
        </authorList>
    </citation>
    <scope>NUCLEOTIDE SEQUENCE [LARGE SCALE GENOMIC DNA]</scope>
    <source>
        <strain evidence="1 2">DSM 29781</strain>
    </source>
</reference>
<evidence type="ECO:0000313" key="2">
    <source>
        <dbReference type="Proteomes" id="UP000532440"/>
    </source>
</evidence>
<organism evidence="1 2">
    <name type="scientific">Quisquiliibacterium transsilvanicum</name>
    <dbReference type="NCBI Taxonomy" id="1549638"/>
    <lineage>
        <taxon>Bacteria</taxon>
        <taxon>Pseudomonadati</taxon>
        <taxon>Pseudomonadota</taxon>
        <taxon>Betaproteobacteria</taxon>
        <taxon>Burkholderiales</taxon>
        <taxon>Burkholderiaceae</taxon>
        <taxon>Quisquiliibacterium</taxon>
    </lineage>
</organism>
<accession>A0A7W8HG97</accession>
<keyword evidence="2" id="KW-1185">Reference proteome</keyword>
<dbReference type="RefSeq" id="WP_221302716.1">
    <property type="nucleotide sequence ID" value="NZ_BAABEW010000001.1"/>
</dbReference>